<evidence type="ECO:0000256" key="5">
    <source>
        <dbReference type="ARBA" id="ARBA00022829"/>
    </source>
</evidence>
<comment type="subcellular location">
    <subcellularLocation>
        <location evidence="1 10">Cytoplasm</location>
    </subcellularLocation>
</comment>
<dbReference type="PROSITE" id="PS51898">
    <property type="entry name" value="TYR_RECOMBINASE"/>
    <property type="match status" value="1"/>
</dbReference>
<keyword evidence="6 10" id="KW-0229">DNA integration</keyword>
<comment type="similarity">
    <text evidence="2">Belongs to the 'phage' integrase family. XerD subfamily.</text>
</comment>
<dbReference type="NCBIfam" id="TIGR02225">
    <property type="entry name" value="recomb_XerD"/>
    <property type="match status" value="1"/>
</dbReference>
<dbReference type="InterPro" id="IPR011932">
    <property type="entry name" value="Recomb_XerD"/>
</dbReference>
<reference evidence="14" key="1">
    <citation type="submission" date="2017-07" db="EMBL/GenBank/DDBJ databases">
        <title>Novel pathways for hydrocarbon cycling and metabolic interdependencies in hydrothermal sediment communities.</title>
        <authorList>
            <person name="Dombrowski N."/>
            <person name="Seitz K."/>
            <person name="Teske A."/>
            <person name="Baker B."/>
        </authorList>
    </citation>
    <scope>NUCLEOTIDE SEQUENCE [LARGE SCALE GENOMIC DNA]</scope>
</reference>
<dbReference type="GO" id="GO:0007059">
    <property type="term" value="P:chromosome segregation"/>
    <property type="evidence" value="ECO:0007669"/>
    <property type="project" value="UniProtKB-UniRule"/>
</dbReference>
<keyword evidence="3 10" id="KW-0963">Cytoplasm</keyword>
<dbReference type="InterPro" id="IPR044068">
    <property type="entry name" value="CB"/>
</dbReference>
<accession>A0A257LWH5</accession>
<keyword evidence="9 10" id="KW-0131">Cell cycle</keyword>
<evidence type="ECO:0000259" key="11">
    <source>
        <dbReference type="PROSITE" id="PS51898"/>
    </source>
</evidence>
<dbReference type="InterPro" id="IPR004107">
    <property type="entry name" value="Integrase_SAM-like_N"/>
</dbReference>
<comment type="similarity">
    <text evidence="10">Belongs to the 'phage' integrase family. XerC subfamily.</text>
</comment>
<evidence type="ECO:0000313" key="14">
    <source>
        <dbReference type="Proteomes" id="UP000216312"/>
    </source>
</evidence>
<feature type="active site" evidence="10">
    <location>
        <position position="169"/>
    </location>
</feature>
<dbReference type="CDD" id="cd00798">
    <property type="entry name" value="INT_XerDC_C"/>
    <property type="match status" value="1"/>
</dbReference>
<dbReference type="GO" id="GO:0051301">
    <property type="term" value="P:cell division"/>
    <property type="evidence" value="ECO:0007669"/>
    <property type="project" value="UniProtKB-KW"/>
</dbReference>
<dbReference type="GO" id="GO:0005737">
    <property type="term" value="C:cytoplasm"/>
    <property type="evidence" value="ECO:0007669"/>
    <property type="project" value="UniProtKB-SubCell"/>
</dbReference>
<proteinExistence type="inferred from homology"/>
<protein>
    <recommendedName>
        <fullName evidence="10">Tyrosine recombinase XerC</fullName>
    </recommendedName>
</protein>
<dbReference type="GO" id="GO:0009037">
    <property type="term" value="F:tyrosine-based site-specific recombinase activity"/>
    <property type="evidence" value="ECO:0007669"/>
    <property type="project" value="UniProtKB-UniRule"/>
</dbReference>
<dbReference type="GO" id="GO:0003677">
    <property type="term" value="F:DNA binding"/>
    <property type="evidence" value="ECO:0007669"/>
    <property type="project" value="UniProtKB-UniRule"/>
</dbReference>
<dbReference type="InterPro" id="IPR011010">
    <property type="entry name" value="DNA_brk_join_enz"/>
</dbReference>
<sequence length="294" mass="34351">MVNIIDRFATYLRVERGCTENTCTSYVHDIRRFIEFMNRRHISWDRVDLNTVNGYITYLRRKGYLNSSISRTIAAIKSFYRFLVIERYLDTSPVELLEYPKKELKLPNVLTQDEIFRIIEAADSYTPLGIRDRAMLELLYSTGIRISELTNLKLADMFLDEAFLRIIGKGGKERYVPIGKLAMDWLTIYLERGRPYLKQHHDSGYLFINRNGDKLTRMGVWKIVQKYANRAGIKKPVTPHTFRHSFATHMLEGGADLRVVQELLGHASIKTTEVYTHISQEKLKEAVRLYHPRG</sequence>
<evidence type="ECO:0000256" key="7">
    <source>
        <dbReference type="ARBA" id="ARBA00023125"/>
    </source>
</evidence>
<keyword evidence="4 10" id="KW-0132">Cell division</keyword>
<dbReference type="GO" id="GO:0006313">
    <property type="term" value="P:DNA transposition"/>
    <property type="evidence" value="ECO:0007669"/>
    <property type="project" value="UniProtKB-UniRule"/>
</dbReference>
<feature type="active site" evidence="10">
    <location>
        <position position="145"/>
    </location>
</feature>
<dbReference type="Pfam" id="PF00589">
    <property type="entry name" value="Phage_integrase"/>
    <property type="match status" value="1"/>
</dbReference>
<comment type="subunit">
    <text evidence="10">Forms a cyclic heterotetrameric complex composed of two molecules of XerC and two molecules of XerD.</text>
</comment>
<comment type="function">
    <text evidence="10">Site-specific tyrosine recombinase, which acts by catalyzing the cutting and rejoining of the recombining DNA molecules. The XerC-XerD complex is essential to convert dimers of the bacterial chromosome into monomers to permit their segregation at cell division. It also contributes to the segregational stability of plasmids.</text>
</comment>
<dbReference type="InterPro" id="IPR013762">
    <property type="entry name" value="Integrase-like_cat_sf"/>
</dbReference>
<dbReference type="NCBIfam" id="NF040815">
    <property type="entry name" value="recomb_XerA_Arch"/>
    <property type="match status" value="1"/>
</dbReference>
<feature type="domain" description="Core-binding (CB)" evidence="12">
    <location>
        <begin position="1"/>
        <end position="84"/>
    </location>
</feature>
<comment type="caution">
    <text evidence="13">The sequence shown here is derived from an EMBL/GenBank/DDBJ whole genome shotgun (WGS) entry which is preliminary data.</text>
</comment>
<dbReference type="SUPFAM" id="SSF56349">
    <property type="entry name" value="DNA breaking-rejoining enzymes"/>
    <property type="match status" value="1"/>
</dbReference>
<organism evidence="13 14">
    <name type="scientific">candidate division WOR-3 bacterium 4484_18</name>
    <dbReference type="NCBI Taxonomy" id="2020626"/>
    <lineage>
        <taxon>Bacteria</taxon>
        <taxon>Bacteria division WOR-3</taxon>
    </lineage>
</organism>
<evidence type="ECO:0000256" key="10">
    <source>
        <dbReference type="HAMAP-Rule" id="MF_01808"/>
    </source>
</evidence>
<evidence type="ECO:0000256" key="1">
    <source>
        <dbReference type="ARBA" id="ARBA00004496"/>
    </source>
</evidence>
<dbReference type="PROSITE" id="PS51900">
    <property type="entry name" value="CB"/>
    <property type="match status" value="1"/>
</dbReference>
<evidence type="ECO:0000256" key="8">
    <source>
        <dbReference type="ARBA" id="ARBA00023172"/>
    </source>
</evidence>
<dbReference type="InterPro" id="IPR023009">
    <property type="entry name" value="Tyrosine_recombinase_XerC/XerD"/>
</dbReference>
<name>A0A257LWH5_UNCW3</name>
<dbReference type="Gene3D" id="1.10.150.130">
    <property type="match status" value="1"/>
</dbReference>
<feature type="domain" description="Tyr recombinase" evidence="11">
    <location>
        <begin position="105"/>
        <end position="288"/>
    </location>
</feature>
<dbReference type="Pfam" id="PF02899">
    <property type="entry name" value="Phage_int_SAM_1"/>
    <property type="match status" value="1"/>
</dbReference>
<evidence type="ECO:0000256" key="3">
    <source>
        <dbReference type="ARBA" id="ARBA00022490"/>
    </source>
</evidence>
<dbReference type="HAMAP" id="MF_01808">
    <property type="entry name" value="Recomb_XerC_XerD"/>
    <property type="match status" value="1"/>
</dbReference>
<dbReference type="PANTHER" id="PTHR30349:SF81">
    <property type="entry name" value="TYROSINE RECOMBINASE XERC"/>
    <property type="match status" value="1"/>
</dbReference>
<evidence type="ECO:0000256" key="9">
    <source>
        <dbReference type="ARBA" id="ARBA00023306"/>
    </source>
</evidence>
<evidence type="ECO:0000256" key="2">
    <source>
        <dbReference type="ARBA" id="ARBA00010450"/>
    </source>
</evidence>
<evidence type="ECO:0000313" key="13">
    <source>
        <dbReference type="EMBL" id="OYV03111.1"/>
    </source>
</evidence>
<dbReference type="AlphaFoldDB" id="A0A257LWH5"/>
<dbReference type="PANTHER" id="PTHR30349">
    <property type="entry name" value="PHAGE INTEGRASE-RELATED"/>
    <property type="match status" value="1"/>
</dbReference>
<dbReference type="Proteomes" id="UP000216312">
    <property type="component" value="Unassembled WGS sequence"/>
</dbReference>
<dbReference type="InterPro" id="IPR002104">
    <property type="entry name" value="Integrase_catalytic"/>
</dbReference>
<gene>
    <name evidence="13" type="primary">xerD</name>
    <name evidence="10" type="synonym">xerC</name>
    <name evidence="13" type="ORF">CGW93_02425</name>
</gene>
<evidence type="ECO:0000256" key="4">
    <source>
        <dbReference type="ARBA" id="ARBA00022618"/>
    </source>
</evidence>
<keyword evidence="8 10" id="KW-0233">DNA recombination</keyword>
<feature type="active site" description="O-(3'-phospho-DNA)-tyrosine intermediate" evidence="10">
    <location>
        <position position="275"/>
    </location>
</feature>
<evidence type="ECO:0000256" key="6">
    <source>
        <dbReference type="ARBA" id="ARBA00022908"/>
    </source>
</evidence>
<feature type="active site" evidence="10">
    <location>
        <position position="243"/>
    </location>
</feature>
<dbReference type="InterPro" id="IPR050090">
    <property type="entry name" value="Tyrosine_recombinase_XerCD"/>
</dbReference>
<dbReference type="EMBL" id="NMUJ01000022">
    <property type="protein sequence ID" value="OYV03111.1"/>
    <property type="molecule type" value="Genomic_DNA"/>
</dbReference>
<feature type="active site" evidence="10">
    <location>
        <position position="240"/>
    </location>
</feature>
<dbReference type="InterPro" id="IPR010998">
    <property type="entry name" value="Integrase_recombinase_N"/>
</dbReference>
<keyword evidence="5 10" id="KW-0159">Chromosome partition</keyword>
<dbReference type="Gene3D" id="1.10.443.10">
    <property type="entry name" value="Intergrase catalytic core"/>
    <property type="match status" value="1"/>
</dbReference>
<feature type="active site" evidence="10">
    <location>
        <position position="266"/>
    </location>
</feature>
<keyword evidence="7 10" id="KW-0238">DNA-binding</keyword>
<evidence type="ECO:0000259" key="12">
    <source>
        <dbReference type="PROSITE" id="PS51900"/>
    </source>
</evidence>
<dbReference type="NCBIfam" id="NF001399">
    <property type="entry name" value="PRK00283.1"/>
    <property type="match status" value="1"/>
</dbReference>